<gene>
    <name evidence="2" type="ORF">H9812_03945</name>
</gene>
<dbReference type="PROSITE" id="PS50943">
    <property type="entry name" value="HTH_CROC1"/>
    <property type="match status" value="1"/>
</dbReference>
<evidence type="ECO:0000313" key="2">
    <source>
        <dbReference type="EMBL" id="HIZ24610.1"/>
    </source>
</evidence>
<evidence type="ECO:0000313" key="3">
    <source>
        <dbReference type="Proteomes" id="UP000824044"/>
    </source>
</evidence>
<proteinExistence type="predicted"/>
<protein>
    <submittedName>
        <fullName evidence="2">Helix-turn-helix domain-containing protein</fullName>
    </submittedName>
</protein>
<dbReference type="InterPro" id="IPR001387">
    <property type="entry name" value="Cro/C1-type_HTH"/>
</dbReference>
<dbReference type="InterPro" id="IPR010982">
    <property type="entry name" value="Lambda_DNA-bd_dom_sf"/>
</dbReference>
<dbReference type="Gene3D" id="1.10.260.40">
    <property type="entry name" value="lambda repressor-like DNA-binding domains"/>
    <property type="match status" value="1"/>
</dbReference>
<name>A0A9D2DWZ2_9FIRM</name>
<organism evidence="2 3">
    <name type="scientific">Candidatus Gallimonas intestinigallinarum</name>
    <dbReference type="NCBI Taxonomy" id="2838604"/>
    <lineage>
        <taxon>Bacteria</taxon>
        <taxon>Bacillati</taxon>
        <taxon>Bacillota</taxon>
        <taxon>Clostridia</taxon>
        <taxon>Candidatus Gallimonas</taxon>
    </lineage>
</organism>
<dbReference type="Pfam" id="PF01381">
    <property type="entry name" value="HTH_3"/>
    <property type="match status" value="1"/>
</dbReference>
<dbReference type="CDD" id="cd00093">
    <property type="entry name" value="HTH_XRE"/>
    <property type="match status" value="1"/>
</dbReference>
<dbReference type="SMART" id="SM00530">
    <property type="entry name" value="HTH_XRE"/>
    <property type="match status" value="1"/>
</dbReference>
<dbReference type="GO" id="GO:0003677">
    <property type="term" value="F:DNA binding"/>
    <property type="evidence" value="ECO:0007669"/>
    <property type="project" value="InterPro"/>
</dbReference>
<comment type="caution">
    <text evidence="2">The sequence shown here is derived from an EMBL/GenBank/DDBJ whole genome shotgun (WGS) entry which is preliminary data.</text>
</comment>
<accession>A0A9D2DWZ2</accession>
<feature type="domain" description="HTH cro/C1-type" evidence="1">
    <location>
        <begin position="9"/>
        <end position="63"/>
    </location>
</feature>
<reference evidence="2" key="1">
    <citation type="journal article" date="2021" name="PeerJ">
        <title>Extensive microbial diversity within the chicken gut microbiome revealed by metagenomics and culture.</title>
        <authorList>
            <person name="Gilroy R."/>
            <person name="Ravi A."/>
            <person name="Getino M."/>
            <person name="Pursley I."/>
            <person name="Horton D.L."/>
            <person name="Alikhan N.F."/>
            <person name="Baker D."/>
            <person name="Gharbi K."/>
            <person name="Hall N."/>
            <person name="Watson M."/>
            <person name="Adriaenssens E.M."/>
            <person name="Foster-Nyarko E."/>
            <person name="Jarju S."/>
            <person name="Secka A."/>
            <person name="Antonio M."/>
            <person name="Oren A."/>
            <person name="Chaudhuri R.R."/>
            <person name="La Ragione R."/>
            <person name="Hildebrand F."/>
            <person name="Pallen M.J."/>
        </authorList>
    </citation>
    <scope>NUCLEOTIDE SEQUENCE</scope>
    <source>
        <strain evidence="2">CHK33-5263</strain>
    </source>
</reference>
<dbReference type="SUPFAM" id="SSF47413">
    <property type="entry name" value="lambda repressor-like DNA-binding domains"/>
    <property type="match status" value="1"/>
</dbReference>
<evidence type="ECO:0000259" key="1">
    <source>
        <dbReference type="PROSITE" id="PS50943"/>
    </source>
</evidence>
<sequence length="70" mass="7782">METTFAEILREFLTLKGLTQTAFARAVGVKQSQVSEWLSGKASPGYDALRRMSLAYGVSADYFLGLRDNF</sequence>
<reference evidence="2" key="2">
    <citation type="submission" date="2021-04" db="EMBL/GenBank/DDBJ databases">
        <authorList>
            <person name="Gilroy R."/>
        </authorList>
    </citation>
    <scope>NUCLEOTIDE SEQUENCE</scope>
    <source>
        <strain evidence="2">CHK33-5263</strain>
    </source>
</reference>
<dbReference type="AlphaFoldDB" id="A0A9D2DWZ2"/>
<dbReference type="EMBL" id="DXBS01000075">
    <property type="protein sequence ID" value="HIZ24610.1"/>
    <property type="molecule type" value="Genomic_DNA"/>
</dbReference>
<dbReference type="Proteomes" id="UP000824044">
    <property type="component" value="Unassembled WGS sequence"/>
</dbReference>